<keyword evidence="3" id="KW-1185">Reference proteome</keyword>
<feature type="non-terminal residue" evidence="2">
    <location>
        <position position="134"/>
    </location>
</feature>
<evidence type="ECO:0000313" key="3">
    <source>
        <dbReference type="Proteomes" id="UP000488936"/>
    </source>
</evidence>
<name>A0A7K1GQK8_9FLAO</name>
<dbReference type="GO" id="GO:0003964">
    <property type="term" value="F:RNA-directed DNA polymerase activity"/>
    <property type="evidence" value="ECO:0007669"/>
    <property type="project" value="UniProtKB-KW"/>
</dbReference>
<dbReference type="EMBL" id="WMJY01000098">
    <property type="protein sequence ID" value="MTH31116.1"/>
    <property type="molecule type" value="Genomic_DNA"/>
</dbReference>
<evidence type="ECO:0000256" key="1">
    <source>
        <dbReference type="ARBA" id="ARBA00034120"/>
    </source>
</evidence>
<dbReference type="InterPro" id="IPR051083">
    <property type="entry name" value="GrpII_Intron_Splice-Mob/Def"/>
</dbReference>
<dbReference type="InterPro" id="IPR043502">
    <property type="entry name" value="DNA/RNA_pol_sf"/>
</dbReference>
<sequence>EVRLGELDLLEQILSPSNLNLAYKRVKSNKGSHGIDKMSTDKMLEWFLVHKESLLNSLARGKYKPQGVRRVEIPKEGGKVRLLGIPTVIDRVVQQSIAQVLSEIYERDFHKSSHGFRPQKGCYTALKEAKRHLN</sequence>
<evidence type="ECO:0000313" key="2">
    <source>
        <dbReference type="EMBL" id="MTH31116.1"/>
    </source>
</evidence>
<comment type="caution">
    <text evidence="2">The sequence shown here is derived from an EMBL/GenBank/DDBJ whole genome shotgun (WGS) entry which is preliminary data.</text>
</comment>
<dbReference type="PANTHER" id="PTHR34047">
    <property type="entry name" value="NUCLEAR INTRON MATURASE 1, MITOCHONDRIAL-RELATED"/>
    <property type="match status" value="1"/>
</dbReference>
<gene>
    <name evidence="2" type="ORF">GJV77_14725</name>
</gene>
<keyword evidence="2" id="KW-0808">Transferase</keyword>
<comment type="similarity">
    <text evidence="1">Belongs to the bacterial reverse transcriptase family.</text>
</comment>
<keyword evidence="2" id="KW-0548">Nucleotidyltransferase</keyword>
<dbReference type="Proteomes" id="UP000488936">
    <property type="component" value="Unassembled WGS sequence"/>
</dbReference>
<feature type="non-terminal residue" evidence="2">
    <location>
        <position position="1"/>
    </location>
</feature>
<accession>A0A7K1GQK8</accession>
<reference evidence="2 3" key="1">
    <citation type="journal article" date="2006" name="Int. J. Syst. Evol. Microbiol.">
        <title>Myroides pelagicus sp. nov., isolated from seawater in Thailand.</title>
        <authorList>
            <person name="Yoon J."/>
            <person name="Maneerat S."/>
            <person name="Kawai F."/>
            <person name="Yokota A."/>
        </authorList>
    </citation>
    <scope>NUCLEOTIDE SEQUENCE [LARGE SCALE GENOMIC DNA]</scope>
    <source>
        <strain evidence="2 3">SM1T</strain>
    </source>
</reference>
<dbReference type="PANTHER" id="PTHR34047:SF8">
    <property type="entry name" value="PROTEIN YKFC"/>
    <property type="match status" value="1"/>
</dbReference>
<dbReference type="SUPFAM" id="SSF56672">
    <property type="entry name" value="DNA/RNA polymerases"/>
    <property type="match status" value="1"/>
</dbReference>
<dbReference type="AlphaFoldDB" id="A0A7K1GQK8"/>
<protein>
    <submittedName>
        <fullName evidence="2">Group II intron reverse transcriptase/maturase</fullName>
    </submittedName>
</protein>
<proteinExistence type="inferred from homology"/>
<keyword evidence="2" id="KW-0695">RNA-directed DNA polymerase</keyword>
<organism evidence="2 3">
    <name type="scientific">Myroides pelagicus</name>
    <dbReference type="NCBI Taxonomy" id="270914"/>
    <lineage>
        <taxon>Bacteria</taxon>
        <taxon>Pseudomonadati</taxon>
        <taxon>Bacteroidota</taxon>
        <taxon>Flavobacteriia</taxon>
        <taxon>Flavobacteriales</taxon>
        <taxon>Flavobacteriaceae</taxon>
        <taxon>Myroides</taxon>
    </lineage>
</organism>
<dbReference type="RefSeq" id="WP_262885841.1">
    <property type="nucleotide sequence ID" value="NZ_WMJY01000098.1"/>
</dbReference>